<dbReference type="InterPro" id="IPR003661">
    <property type="entry name" value="HisK_dim/P_dom"/>
</dbReference>
<evidence type="ECO:0000256" key="4">
    <source>
        <dbReference type="SAM" id="Coils"/>
    </source>
</evidence>
<dbReference type="EMBL" id="AP022853">
    <property type="protein sequence ID" value="BCB26895.1"/>
    <property type="molecule type" value="Genomic_DNA"/>
</dbReference>
<dbReference type="KEGG" id="slac:SKTS_17810"/>
<dbReference type="PRINTS" id="PR00344">
    <property type="entry name" value="BCTRLSENSOR"/>
</dbReference>
<gene>
    <name evidence="6" type="ORF">SKTS_17810</name>
</gene>
<dbReference type="AlphaFoldDB" id="A0A6F8VDQ4"/>
<evidence type="ECO:0000256" key="1">
    <source>
        <dbReference type="ARBA" id="ARBA00000085"/>
    </source>
</evidence>
<comment type="catalytic activity">
    <reaction evidence="1">
        <text>ATP + protein L-histidine = ADP + protein N-phospho-L-histidine.</text>
        <dbReference type="EC" id="2.7.13.3"/>
    </reaction>
</comment>
<dbReference type="SUPFAM" id="SSF55874">
    <property type="entry name" value="ATPase domain of HSP90 chaperone/DNA topoisomerase II/histidine kinase"/>
    <property type="match status" value="1"/>
</dbReference>
<dbReference type="SMART" id="SM00387">
    <property type="entry name" value="HATPase_c"/>
    <property type="match status" value="1"/>
</dbReference>
<dbReference type="CDD" id="cd00082">
    <property type="entry name" value="HisKA"/>
    <property type="match status" value="1"/>
</dbReference>
<evidence type="ECO:0000256" key="3">
    <source>
        <dbReference type="ARBA" id="ARBA00022553"/>
    </source>
</evidence>
<feature type="coiled-coil region" evidence="4">
    <location>
        <begin position="273"/>
        <end position="300"/>
    </location>
</feature>
<sequence length="553" mass="61587">MIFGRACLKGLDNPPEDWPPVRLVAQKECFHLVASATLVDDAIARGAYLITPGWLDDWRGNLRRLGFDEGGAAGFFHDFARELLLLDTGVIQNSSLKLAELADAVKLPASSVAVGIDYTRLLLARLVAEWRLEGERKQAQERDHRHARELADHISAMDFLGRLAQLKDEHETIAAIEEMFRMLFAPQEFHYVRFEGGVAQFDEALPELSSQVRALHDDRAWSASGTGFLLRISSAGEPLGVVAADGFAFPEFRDSYLNLALSIAGVCALAIENARAYRRIKEVEDALREFNATLEQRVAEEVAKNTEQERLLIQQSRLAAMGEMIGNIAHQWRQPLSALSLLITNIKEDYEFHELTPKSLGDAIGRAQNLLRRMSSTIDDFRDFFKPNREKTVFSLRAVVENVMEIIGSSLSAHNIKVDQKITDDALVCGFPNEFAQVLLNIMTNAKEAIISSDRKDGLIEIRGERTDGQATLSVKNNGGWIPEDILPKIFDVYFTTKGTGTGIGLYMSRMIVENHLSGRIEARNLQEGVEFIVTCPVATPVPGRPTRAEKKS</sequence>
<dbReference type="EC" id="2.7.13.3" evidence="2"/>
<dbReference type="InterPro" id="IPR004358">
    <property type="entry name" value="Sig_transdc_His_kin-like_C"/>
</dbReference>
<evidence type="ECO:0000256" key="2">
    <source>
        <dbReference type="ARBA" id="ARBA00012438"/>
    </source>
</evidence>
<keyword evidence="3" id="KW-0597">Phosphoprotein</keyword>
<feature type="domain" description="Histidine kinase" evidence="5">
    <location>
        <begin position="327"/>
        <end position="540"/>
    </location>
</feature>
<dbReference type="PROSITE" id="PS50109">
    <property type="entry name" value="HIS_KIN"/>
    <property type="match status" value="1"/>
</dbReference>
<dbReference type="InterPro" id="IPR029016">
    <property type="entry name" value="GAF-like_dom_sf"/>
</dbReference>
<dbReference type="SMART" id="SM00388">
    <property type="entry name" value="HisKA"/>
    <property type="match status" value="1"/>
</dbReference>
<keyword evidence="7" id="KW-1185">Reference proteome</keyword>
<dbReference type="SUPFAM" id="SSF55781">
    <property type="entry name" value="GAF domain-like"/>
    <property type="match status" value="1"/>
</dbReference>
<dbReference type="Proteomes" id="UP000502260">
    <property type="component" value="Chromosome"/>
</dbReference>
<proteinExistence type="predicted"/>
<evidence type="ECO:0000313" key="7">
    <source>
        <dbReference type="Proteomes" id="UP000502260"/>
    </source>
</evidence>
<dbReference type="Gene3D" id="3.30.565.10">
    <property type="entry name" value="Histidine kinase-like ATPase, C-terminal domain"/>
    <property type="match status" value="1"/>
</dbReference>
<name>A0A6F8VDQ4_9PROT</name>
<dbReference type="GO" id="GO:0000155">
    <property type="term" value="F:phosphorelay sensor kinase activity"/>
    <property type="evidence" value="ECO:0007669"/>
    <property type="project" value="InterPro"/>
</dbReference>
<evidence type="ECO:0000259" key="5">
    <source>
        <dbReference type="PROSITE" id="PS50109"/>
    </source>
</evidence>
<dbReference type="PANTHER" id="PTHR43065">
    <property type="entry name" value="SENSOR HISTIDINE KINASE"/>
    <property type="match status" value="1"/>
</dbReference>
<dbReference type="InterPro" id="IPR005467">
    <property type="entry name" value="His_kinase_dom"/>
</dbReference>
<dbReference type="Pfam" id="PF02518">
    <property type="entry name" value="HATPase_c"/>
    <property type="match status" value="1"/>
</dbReference>
<dbReference type="Gene3D" id="3.30.450.40">
    <property type="match status" value="1"/>
</dbReference>
<dbReference type="InterPro" id="IPR036890">
    <property type="entry name" value="HATPase_C_sf"/>
</dbReference>
<dbReference type="InterPro" id="IPR036097">
    <property type="entry name" value="HisK_dim/P_sf"/>
</dbReference>
<reference evidence="7" key="1">
    <citation type="submission" date="2020-03" db="EMBL/GenBank/DDBJ databases">
        <title>Complete genome sequence of sulfur-oxidizing bacterium skT11.</title>
        <authorList>
            <person name="Kanda M."/>
            <person name="Kojima H."/>
            <person name="Fukui M."/>
        </authorList>
    </citation>
    <scope>NUCLEOTIDE SEQUENCE [LARGE SCALE GENOMIC DNA]</scope>
    <source>
        <strain evidence="7">skT11</strain>
    </source>
</reference>
<accession>A0A6F8VDQ4</accession>
<protein>
    <recommendedName>
        <fullName evidence="2">histidine kinase</fullName>
        <ecNumber evidence="2">2.7.13.3</ecNumber>
    </recommendedName>
</protein>
<organism evidence="6 7">
    <name type="scientific">Sulfurimicrobium lacus</name>
    <dbReference type="NCBI Taxonomy" id="2715678"/>
    <lineage>
        <taxon>Bacteria</taxon>
        <taxon>Pseudomonadati</taxon>
        <taxon>Pseudomonadota</taxon>
        <taxon>Betaproteobacteria</taxon>
        <taxon>Nitrosomonadales</taxon>
        <taxon>Sulfuricellaceae</taxon>
        <taxon>Sulfurimicrobium</taxon>
    </lineage>
</organism>
<dbReference type="Pfam" id="PF00512">
    <property type="entry name" value="HisKA"/>
    <property type="match status" value="1"/>
</dbReference>
<dbReference type="SUPFAM" id="SSF47384">
    <property type="entry name" value="Homodimeric domain of signal transducing histidine kinase"/>
    <property type="match status" value="1"/>
</dbReference>
<evidence type="ECO:0000313" key="6">
    <source>
        <dbReference type="EMBL" id="BCB26895.1"/>
    </source>
</evidence>
<keyword evidence="4" id="KW-0175">Coiled coil</keyword>
<dbReference type="Gene3D" id="1.10.287.130">
    <property type="match status" value="1"/>
</dbReference>
<dbReference type="InterPro" id="IPR003594">
    <property type="entry name" value="HATPase_dom"/>
</dbReference>